<protein>
    <submittedName>
        <fullName evidence="1">Uncharacterized protein</fullName>
    </submittedName>
</protein>
<name>A0A1Q3B1V3_CEPFO</name>
<evidence type="ECO:0000313" key="1">
    <source>
        <dbReference type="EMBL" id="GAV61793.1"/>
    </source>
</evidence>
<dbReference type="Proteomes" id="UP000187406">
    <property type="component" value="Unassembled WGS sequence"/>
</dbReference>
<sequence length="175" mass="20040">MLTTIEASKYQGTQTIQRQIIDKPDQPLFSNVNTLPMCQVIPNSAFIRASISENIANPSEELLNPIQLLHNLLGSRYVKMVIRNCRVWLPVRQIKRGNGWVPPCFNFLPNNLPIIFISPIRVPPRFCHLQRGISPQLPQVLLPPLLWIFREIEQVLVELVLAVLLFLFPFQPTAV</sequence>
<accession>A0A1Q3B1V3</accession>
<dbReference type="AlphaFoldDB" id="A0A1Q3B1V3"/>
<gene>
    <name evidence="1" type="ORF">CFOL_v3_05319</name>
</gene>
<dbReference type="InParanoid" id="A0A1Q3B1V3"/>
<organism evidence="1 2">
    <name type="scientific">Cephalotus follicularis</name>
    <name type="common">Albany pitcher plant</name>
    <dbReference type="NCBI Taxonomy" id="3775"/>
    <lineage>
        <taxon>Eukaryota</taxon>
        <taxon>Viridiplantae</taxon>
        <taxon>Streptophyta</taxon>
        <taxon>Embryophyta</taxon>
        <taxon>Tracheophyta</taxon>
        <taxon>Spermatophyta</taxon>
        <taxon>Magnoliopsida</taxon>
        <taxon>eudicotyledons</taxon>
        <taxon>Gunneridae</taxon>
        <taxon>Pentapetalae</taxon>
        <taxon>rosids</taxon>
        <taxon>fabids</taxon>
        <taxon>Oxalidales</taxon>
        <taxon>Cephalotaceae</taxon>
        <taxon>Cephalotus</taxon>
    </lineage>
</organism>
<comment type="caution">
    <text evidence="1">The sequence shown here is derived from an EMBL/GenBank/DDBJ whole genome shotgun (WGS) entry which is preliminary data.</text>
</comment>
<keyword evidence="2" id="KW-1185">Reference proteome</keyword>
<proteinExistence type="predicted"/>
<dbReference type="EMBL" id="BDDD01000225">
    <property type="protein sequence ID" value="GAV61793.1"/>
    <property type="molecule type" value="Genomic_DNA"/>
</dbReference>
<reference evidence="2" key="1">
    <citation type="submission" date="2016-04" db="EMBL/GenBank/DDBJ databases">
        <title>Cephalotus genome sequencing.</title>
        <authorList>
            <person name="Fukushima K."/>
            <person name="Hasebe M."/>
            <person name="Fang X."/>
        </authorList>
    </citation>
    <scope>NUCLEOTIDE SEQUENCE [LARGE SCALE GENOMIC DNA]</scope>
    <source>
        <strain evidence="2">cv. St1</strain>
    </source>
</reference>
<evidence type="ECO:0000313" key="2">
    <source>
        <dbReference type="Proteomes" id="UP000187406"/>
    </source>
</evidence>